<evidence type="ECO:0000256" key="5">
    <source>
        <dbReference type="ARBA" id="ARBA00022475"/>
    </source>
</evidence>
<name>A0A5C2SCD8_9APHY</name>
<accession>A0A5C2SCD8</accession>
<feature type="chain" id="PRO_5022754280" description="chitin deacetylase" evidence="24">
    <location>
        <begin position="23"/>
        <end position="476"/>
    </location>
</feature>
<dbReference type="GO" id="GO:0098552">
    <property type="term" value="C:side of membrane"/>
    <property type="evidence" value="ECO:0007669"/>
    <property type="project" value="UniProtKB-KW"/>
</dbReference>
<feature type="region of interest" description="Disordered" evidence="22">
    <location>
        <begin position="30"/>
        <end position="50"/>
    </location>
</feature>
<evidence type="ECO:0000256" key="14">
    <source>
        <dbReference type="ARBA" id="ARBA00023180"/>
    </source>
</evidence>
<keyword evidence="6" id="KW-0134">Cell wall</keyword>
<keyword evidence="23" id="KW-1133">Transmembrane helix</keyword>
<evidence type="ECO:0000256" key="17">
    <source>
        <dbReference type="ARBA" id="ARBA00023288"/>
    </source>
</evidence>
<dbReference type="EMBL" id="ML122264">
    <property type="protein sequence ID" value="RPD60938.1"/>
    <property type="molecule type" value="Genomic_DNA"/>
</dbReference>
<dbReference type="GO" id="GO:0071555">
    <property type="term" value="P:cell wall organization"/>
    <property type="evidence" value="ECO:0007669"/>
    <property type="project" value="UniProtKB-KW"/>
</dbReference>
<dbReference type="OrthoDB" id="407355at2759"/>
<evidence type="ECO:0000256" key="9">
    <source>
        <dbReference type="ARBA" id="ARBA00022723"/>
    </source>
</evidence>
<dbReference type="PANTHER" id="PTHR10587:SF133">
    <property type="entry name" value="CHITIN DEACETYLASE 1-RELATED"/>
    <property type="match status" value="1"/>
</dbReference>
<dbReference type="GO" id="GO:0004099">
    <property type="term" value="F:chitin deacetylase activity"/>
    <property type="evidence" value="ECO:0007669"/>
    <property type="project" value="UniProtKB-EC"/>
</dbReference>
<keyword evidence="13 23" id="KW-0472">Membrane</keyword>
<dbReference type="EC" id="3.5.1.41" evidence="20"/>
<keyword evidence="9" id="KW-0479">Metal-binding</keyword>
<evidence type="ECO:0000256" key="13">
    <source>
        <dbReference type="ARBA" id="ARBA00023136"/>
    </source>
</evidence>
<comment type="subcellular location">
    <subcellularLocation>
        <location evidence="3">Cell membrane</location>
        <topology evidence="3">Lipid-anchor</topology>
        <topology evidence="3">GPI-anchor</topology>
    </subcellularLocation>
    <subcellularLocation>
        <location evidence="2">Secreted</location>
        <location evidence="2">Cell wall</location>
    </subcellularLocation>
</comment>
<feature type="signal peptide" evidence="24">
    <location>
        <begin position="1"/>
        <end position="22"/>
    </location>
</feature>
<evidence type="ECO:0000256" key="23">
    <source>
        <dbReference type="SAM" id="Phobius"/>
    </source>
</evidence>
<keyword evidence="11" id="KW-0378">Hydrolase</keyword>
<dbReference type="PROSITE" id="PS51677">
    <property type="entry name" value="NODB"/>
    <property type="match status" value="1"/>
</dbReference>
<dbReference type="STRING" id="1328759.A0A5C2SCD8"/>
<keyword evidence="23" id="KW-0812">Transmembrane</keyword>
<evidence type="ECO:0000256" key="12">
    <source>
        <dbReference type="ARBA" id="ARBA00023024"/>
    </source>
</evidence>
<keyword evidence="5" id="KW-1003">Cell membrane</keyword>
<evidence type="ECO:0000313" key="26">
    <source>
        <dbReference type="EMBL" id="RPD60938.1"/>
    </source>
</evidence>
<evidence type="ECO:0000256" key="15">
    <source>
        <dbReference type="ARBA" id="ARBA00023277"/>
    </source>
</evidence>
<dbReference type="GO" id="GO:0000272">
    <property type="term" value="P:polysaccharide catabolic process"/>
    <property type="evidence" value="ECO:0007669"/>
    <property type="project" value="UniProtKB-KW"/>
</dbReference>
<feature type="transmembrane region" description="Helical" evidence="23">
    <location>
        <begin position="453"/>
        <end position="473"/>
    </location>
</feature>
<comment type="catalytic activity">
    <reaction evidence="21">
        <text>[(1-&gt;4)-N-acetyl-beta-D-glucosaminyl](n) + n H2O = chitosan + n acetate</text>
        <dbReference type="Rhea" id="RHEA:10464"/>
        <dbReference type="Rhea" id="RHEA-COMP:9593"/>
        <dbReference type="Rhea" id="RHEA-COMP:9597"/>
        <dbReference type="ChEBI" id="CHEBI:15377"/>
        <dbReference type="ChEBI" id="CHEBI:17029"/>
        <dbReference type="ChEBI" id="CHEBI:30089"/>
        <dbReference type="ChEBI" id="CHEBI:57704"/>
        <dbReference type="EC" id="3.5.1.41"/>
    </reaction>
    <physiologicalReaction direction="left-to-right" evidence="21">
        <dbReference type="Rhea" id="RHEA:10465"/>
    </physiologicalReaction>
</comment>
<keyword evidence="19" id="KW-0624">Polysaccharide degradation</keyword>
<evidence type="ECO:0000256" key="24">
    <source>
        <dbReference type="SAM" id="SignalP"/>
    </source>
</evidence>
<keyword evidence="12" id="KW-0146">Chitin degradation</keyword>
<keyword evidence="18" id="KW-0961">Cell wall biogenesis/degradation</keyword>
<evidence type="ECO:0000256" key="7">
    <source>
        <dbReference type="ARBA" id="ARBA00022525"/>
    </source>
</evidence>
<feature type="compositionally biased region" description="Basic and acidic residues" evidence="22">
    <location>
        <begin position="32"/>
        <end position="42"/>
    </location>
</feature>
<evidence type="ECO:0000256" key="16">
    <source>
        <dbReference type="ARBA" id="ARBA00023285"/>
    </source>
</evidence>
<evidence type="ECO:0000256" key="8">
    <source>
        <dbReference type="ARBA" id="ARBA00022622"/>
    </source>
</evidence>
<feature type="domain" description="NodB homology" evidence="25">
    <location>
        <begin position="173"/>
        <end position="367"/>
    </location>
</feature>
<comment type="similarity">
    <text evidence="4">Belongs to the polysaccharide deacetylase family.</text>
</comment>
<dbReference type="FunFam" id="3.20.20.370:FF:000004">
    <property type="entry name" value="Related to Chitin deacetylase"/>
    <property type="match status" value="1"/>
</dbReference>
<keyword evidence="14" id="KW-0325">Glycoprotein</keyword>
<dbReference type="GO" id="GO:0006032">
    <property type="term" value="P:chitin catabolic process"/>
    <property type="evidence" value="ECO:0007669"/>
    <property type="project" value="UniProtKB-KW"/>
</dbReference>
<evidence type="ECO:0000256" key="22">
    <source>
        <dbReference type="SAM" id="MobiDB-lite"/>
    </source>
</evidence>
<evidence type="ECO:0000256" key="10">
    <source>
        <dbReference type="ARBA" id="ARBA00022729"/>
    </source>
</evidence>
<comment type="cofactor">
    <cofactor evidence="1">
        <name>Co(2+)</name>
        <dbReference type="ChEBI" id="CHEBI:48828"/>
    </cofactor>
</comment>
<dbReference type="GO" id="GO:0005886">
    <property type="term" value="C:plasma membrane"/>
    <property type="evidence" value="ECO:0007669"/>
    <property type="project" value="UniProtKB-SubCell"/>
</dbReference>
<sequence>MLPLSALSALLATTLSLELVDAHGAHGHAHVHRDVAQERRDAAAAPSGTGKYNIPPLSAITSGLPAGATPTLSSTFSAGAKPTAYSNAPALPAKFVFNAGDWPVLDQIPPTDSDQVKEWLKELDGVDIPDIRPTKDGSCDGDPEAAAQAQQNGWWTCGSYTSGNDIVQCPEKNTWGVSFDDGPAPYCESKVLQYLSDHDLTATFFTVGSRVVSYPEILIDEYMAGHEISVHTWSHPPLTSLTNEQLVAEFGWTRHAIQTVLGVTPTTMRPPYGDIDNRVRAVANAMGLRPIIWTTGSQGDFDTNDWRVPAGQHTGQEAFDVFEGILGQAASMDHGFIVLEHDLFEIEVDLSVGYFLDAALTHNPPFKLESIGRCMNIALNNMYQETADAGSAGSNTTTTAAGSNTSKAPSSTGSGGSKAPSSTGSSSSNPSTSASTNSSGGSSSGSGNAAAGLLVPGSAVLGVVAAAVAAVFAGSL</sequence>
<evidence type="ECO:0000259" key="25">
    <source>
        <dbReference type="PROSITE" id="PS51677"/>
    </source>
</evidence>
<reference evidence="26" key="1">
    <citation type="journal article" date="2018" name="Genome Biol. Evol.">
        <title>Genomics and development of Lentinus tigrinus, a white-rot wood-decaying mushroom with dimorphic fruiting bodies.</title>
        <authorList>
            <person name="Wu B."/>
            <person name="Xu Z."/>
            <person name="Knudson A."/>
            <person name="Carlson A."/>
            <person name="Chen N."/>
            <person name="Kovaka S."/>
            <person name="LaButti K."/>
            <person name="Lipzen A."/>
            <person name="Pennachio C."/>
            <person name="Riley R."/>
            <person name="Schakwitz W."/>
            <person name="Umezawa K."/>
            <person name="Ohm R.A."/>
            <person name="Grigoriev I.V."/>
            <person name="Nagy L.G."/>
            <person name="Gibbons J."/>
            <person name="Hibbett D."/>
        </authorList>
    </citation>
    <scope>NUCLEOTIDE SEQUENCE [LARGE SCALE GENOMIC DNA]</scope>
    <source>
        <strain evidence="26">ALCF2SS1-6</strain>
    </source>
</reference>
<evidence type="ECO:0000256" key="3">
    <source>
        <dbReference type="ARBA" id="ARBA00004609"/>
    </source>
</evidence>
<dbReference type="InterPro" id="IPR011330">
    <property type="entry name" value="Glyco_hydro/deAcase_b/a-brl"/>
</dbReference>
<dbReference type="Pfam" id="PF01522">
    <property type="entry name" value="Polysacc_deac_1"/>
    <property type="match status" value="1"/>
</dbReference>
<evidence type="ECO:0000256" key="1">
    <source>
        <dbReference type="ARBA" id="ARBA00001941"/>
    </source>
</evidence>
<protein>
    <recommendedName>
        <fullName evidence="20">chitin deacetylase</fullName>
        <ecNumber evidence="20">3.5.1.41</ecNumber>
    </recommendedName>
</protein>
<evidence type="ECO:0000256" key="20">
    <source>
        <dbReference type="ARBA" id="ARBA00024056"/>
    </source>
</evidence>
<dbReference type="Gene3D" id="3.20.20.370">
    <property type="entry name" value="Glycoside hydrolase/deacetylase"/>
    <property type="match status" value="1"/>
</dbReference>
<keyword evidence="8" id="KW-0336">GPI-anchor</keyword>
<evidence type="ECO:0000256" key="4">
    <source>
        <dbReference type="ARBA" id="ARBA00010973"/>
    </source>
</evidence>
<dbReference type="PANTHER" id="PTHR10587">
    <property type="entry name" value="GLYCOSYL TRANSFERASE-RELATED"/>
    <property type="match status" value="1"/>
</dbReference>
<dbReference type="Proteomes" id="UP000313359">
    <property type="component" value="Unassembled WGS sequence"/>
</dbReference>
<gene>
    <name evidence="26" type="ORF">L227DRAFT_501406</name>
</gene>
<evidence type="ECO:0000256" key="18">
    <source>
        <dbReference type="ARBA" id="ARBA00023316"/>
    </source>
</evidence>
<keyword evidence="27" id="KW-1185">Reference proteome</keyword>
<evidence type="ECO:0000256" key="2">
    <source>
        <dbReference type="ARBA" id="ARBA00004191"/>
    </source>
</evidence>
<evidence type="ECO:0000256" key="6">
    <source>
        <dbReference type="ARBA" id="ARBA00022512"/>
    </source>
</evidence>
<keyword evidence="16" id="KW-0170">Cobalt</keyword>
<keyword evidence="17" id="KW-0449">Lipoprotein</keyword>
<dbReference type="InterPro" id="IPR002509">
    <property type="entry name" value="NODB_dom"/>
</dbReference>
<dbReference type="SUPFAM" id="SSF88713">
    <property type="entry name" value="Glycoside hydrolase/deacetylase"/>
    <property type="match status" value="1"/>
</dbReference>
<evidence type="ECO:0000256" key="21">
    <source>
        <dbReference type="ARBA" id="ARBA00048494"/>
    </source>
</evidence>
<evidence type="ECO:0000256" key="19">
    <source>
        <dbReference type="ARBA" id="ARBA00023326"/>
    </source>
</evidence>
<organism evidence="26 27">
    <name type="scientific">Lentinus tigrinus ALCF2SS1-6</name>
    <dbReference type="NCBI Taxonomy" id="1328759"/>
    <lineage>
        <taxon>Eukaryota</taxon>
        <taxon>Fungi</taxon>
        <taxon>Dikarya</taxon>
        <taxon>Basidiomycota</taxon>
        <taxon>Agaricomycotina</taxon>
        <taxon>Agaricomycetes</taxon>
        <taxon>Polyporales</taxon>
        <taxon>Polyporaceae</taxon>
        <taxon>Lentinus</taxon>
    </lineage>
</organism>
<feature type="region of interest" description="Disordered" evidence="22">
    <location>
        <begin position="388"/>
        <end position="448"/>
    </location>
</feature>
<dbReference type="AlphaFoldDB" id="A0A5C2SCD8"/>
<keyword evidence="15" id="KW-0119">Carbohydrate metabolism</keyword>
<proteinExistence type="inferred from homology"/>
<dbReference type="GO" id="GO:0046872">
    <property type="term" value="F:metal ion binding"/>
    <property type="evidence" value="ECO:0007669"/>
    <property type="project" value="UniProtKB-KW"/>
</dbReference>
<keyword evidence="7" id="KW-0964">Secreted</keyword>
<dbReference type="InterPro" id="IPR050248">
    <property type="entry name" value="Polysacc_deacetylase_ArnD"/>
</dbReference>
<evidence type="ECO:0000256" key="11">
    <source>
        <dbReference type="ARBA" id="ARBA00022801"/>
    </source>
</evidence>
<dbReference type="GO" id="GO:0009272">
    <property type="term" value="P:fungal-type cell wall biogenesis"/>
    <property type="evidence" value="ECO:0007669"/>
    <property type="project" value="UniProtKB-ARBA"/>
</dbReference>
<keyword evidence="10 24" id="KW-0732">Signal</keyword>
<evidence type="ECO:0000313" key="27">
    <source>
        <dbReference type="Proteomes" id="UP000313359"/>
    </source>
</evidence>